<protein>
    <submittedName>
        <fullName evidence="2">Uncharacterized protein</fullName>
    </submittedName>
</protein>
<dbReference type="AlphaFoldDB" id="A0AA36J451"/>
<comment type="caution">
    <text evidence="2">The sequence shown here is derived from an EMBL/GenBank/DDBJ whole genome shotgun (WGS) entry which is preliminary data.</text>
</comment>
<evidence type="ECO:0000313" key="2">
    <source>
        <dbReference type="EMBL" id="CAJ1398161.1"/>
    </source>
</evidence>
<dbReference type="EMBL" id="CAUJNA010003293">
    <property type="protein sequence ID" value="CAJ1398161.1"/>
    <property type="molecule type" value="Genomic_DNA"/>
</dbReference>
<sequence length="301" mass="33576">MEEQQQQDQLQQLLACFEVRDGVIISNVDHLGKTELCEVHRYAIKAAFSVDKTLLDCVWNSKDVEQPYVELDVLPGQHGCLDPARGACMVGAGNFKLRKRCWAFTLCVAAGAHGRVTPEKLSRACGPVVAKLAQRLMVPAEAETSGNTERPCPSGHAEVDAAPPRPMPDAARKEVQDRERSRSRRRERDLIADMEKKLAELRKEAHDLTFSRDLAVCAQQFAEEGKARALEDLGKAKKEVLEAQAEAWRLRKQLEENQAKMEGLETKRQQALSHAESLWLLLGGCKEETMGQVETPEAINL</sequence>
<organism evidence="2 3">
    <name type="scientific">Effrenium voratum</name>
    <dbReference type="NCBI Taxonomy" id="2562239"/>
    <lineage>
        <taxon>Eukaryota</taxon>
        <taxon>Sar</taxon>
        <taxon>Alveolata</taxon>
        <taxon>Dinophyceae</taxon>
        <taxon>Suessiales</taxon>
        <taxon>Symbiodiniaceae</taxon>
        <taxon>Effrenium</taxon>
    </lineage>
</organism>
<feature type="compositionally biased region" description="Basic and acidic residues" evidence="1">
    <location>
        <begin position="170"/>
        <end position="188"/>
    </location>
</feature>
<evidence type="ECO:0000256" key="1">
    <source>
        <dbReference type="SAM" id="MobiDB-lite"/>
    </source>
</evidence>
<reference evidence="2" key="1">
    <citation type="submission" date="2023-08" db="EMBL/GenBank/DDBJ databases">
        <authorList>
            <person name="Chen Y."/>
            <person name="Shah S."/>
            <person name="Dougan E. K."/>
            <person name="Thang M."/>
            <person name="Chan C."/>
        </authorList>
    </citation>
    <scope>NUCLEOTIDE SEQUENCE</scope>
</reference>
<dbReference type="Proteomes" id="UP001178507">
    <property type="component" value="Unassembled WGS sequence"/>
</dbReference>
<keyword evidence="3" id="KW-1185">Reference proteome</keyword>
<gene>
    <name evidence="2" type="ORF">EVOR1521_LOCUS22020</name>
</gene>
<name>A0AA36J451_9DINO</name>
<feature type="region of interest" description="Disordered" evidence="1">
    <location>
        <begin position="140"/>
        <end position="188"/>
    </location>
</feature>
<evidence type="ECO:0000313" key="3">
    <source>
        <dbReference type="Proteomes" id="UP001178507"/>
    </source>
</evidence>
<accession>A0AA36J451</accession>
<proteinExistence type="predicted"/>